<evidence type="ECO:0000256" key="1">
    <source>
        <dbReference type="SAM" id="SignalP"/>
    </source>
</evidence>
<dbReference type="AlphaFoldDB" id="A0A317MST0"/>
<dbReference type="Proteomes" id="UP000246569">
    <property type="component" value="Unassembled WGS sequence"/>
</dbReference>
<dbReference type="EMBL" id="QGTJ01000008">
    <property type="protein sequence ID" value="PWV60165.1"/>
    <property type="molecule type" value="Genomic_DNA"/>
</dbReference>
<keyword evidence="1" id="KW-0732">Signal</keyword>
<feature type="domain" description="Ice-binding protein C-terminal" evidence="3">
    <location>
        <begin position="196"/>
        <end position="219"/>
    </location>
</feature>
<sequence>MYSPNRIVFALALAAAMAGAQASVISETEPNNSRPTAQLLDGHFSLDYSADIGDAGGANTSTSIPHVTVLGNDSGSRSVDYYRFHVGTAGLTGIFDIDYSSSNLDTWLTLQDFSGNVLAINDDYGTQAGAGGSSTVWDSFLQYVFTETGDYYLVVSAYPDVNMPRNSYYTLQVSLGSTQPVLPAAGPVLGSAATTAVPEPAAFSLLGLGLAGLIGTRRRRRA</sequence>
<evidence type="ECO:0000313" key="4">
    <source>
        <dbReference type="EMBL" id="PWV60165.1"/>
    </source>
</evidence>
<protein>
    <submittedName>
        <fullName evidence="4">Putative secreted protein</fullName>
    </submittedName>
</protein>
<evidence type="ECO:0000313" key="5">
    <source>
        <dbReference type="Proteomes" id="UP000246569"/>
    </source>
</evidence>
<dbReference type="InterPro" id="IPR007280">
    <property type="entry name" value="Peptidase_C_arc/bac"/>
</dbReference>
<dbReference type="NCBIfam" id="NF038127">
    <property type="entry name" value="FDP_fam"/>
    <property type="match status" value="1"/>
</dbReference>
<keyword evidence="5" id="KW-1185">Reference proteome</keyword>
<dbReference type="Pfam" id="PF04151">
    <property type="entry name" value="PPC"/>
    <property type="match status" value="1"/>
</dbReference>
<evidence type="ECO:0000259" key="2">
    <source>
        <dbReference type="Pfam" id="PF04151"/>
    </source>
</evidence>
<feature type="chain" id="PRO_5016397320" evidence="1">
    <location>
        <begin position="23"/>
        <end position="222"/>
    </location>
</feature>
<comment type="caution">
    <text evidence="4">The sequence shown here is derived from an EMBL/GenBank/DDBJ whole genome shotgun (WGS) entry which is preliminary data.</text>
</comment>
<dbReference type="Pfam" id="PF07589">
    <property type="entry name" value="PEP-CTERM"/>
    <property type="match status" value="1"/>
</dbReference>
<feature type="signal peptide" evidence="1">
    <location>
        <begin position="1"/>
        <end position="22"/>
    </location>
</feature>
<evidence type="ECO:0000259" key="3">
    <source>
        <dbReference type="Pfam" id="PF07589"/>
    </source>
</evidence>
<name>A0A317MST0_9GAMM</name>
<gene>
    <name evidence="4" type="ORF">C7443_10894</name>
</gene>
<feature type="domain" description="Peptidase C-terminal archaeal/bacterial" evidence="2">
    <location>
        <begin position="79"/>
        <end position="157"/>
    </location>
</feature>
<dbReference type="OrthoDB" id="9813456at2"/>
<organism evidence="4 5">
    <name type="scientific">Plasticicumulans acidivorans</name>
    <dbReference type="NCBI Taxonomy" id="886464"/>
    <lineage>
        <taxon>Bacteria</taxon>
        <taxon>Pseudomonadati</taxon>
        <taxon>Pseudomonadota</taxon>
        <taxon>Gammaproteobacteria</taxon>
        <taxon>Candidatus Competibacteraceae</taxon>
        <taxon>Plasticicumulans</taxon>
    </lineage>
</organism>
<accession>A0A317MST0</accession>
<dbReference type="NCBIfam" id="TIGR02595">
    <property type="entry name" value="PEP_CTERM"/>
    <property type="match status" value="1"/>
</dbReference>
<proteinExistence type="predicted"/>
<reference evidence="4 5" key="1">
    <citation type="submission" date="2018-05" db="EMBL/GenBank/DDBJ databases">
        <title>Genomic Encyclopedia of Type Strains, Phase IV (KMG-IV): sequencing the most valuable type-strain genomes for metagenomic binning, comparative biology and taxonomic classification.</title>
        <authorList>
            <person name="Goeker M."/>
        </authorList>
    </citation>
    <scope>NUCLEOTIDE SEQUENCE [LARGE SCALE GENOMIC DNA]</scope>
    <source>
        <strain evidence="4 5">DSM 23606</strain>
    </source>
</reference>
<dbReference type="RefSeq" id="WP_110019273.1">
    <property type="nucleotide sequence ID" value="NZ_QGTJ01000008.1"/>
</dbReference>
<dbReference type="InterPro" id="IPR013424">
    <property type="entry name" value="Ice-binding_C"/>
</dbReference>
<dbReference type="Gene3D" id="2.60.120.380">
    <property type="match status" value="1"/>
</dbReference>
<dbReference type="SUPFAM" id="SSF89260">
    <property type="entry name" value="Collagen-binding domain"/>
    <property type="match status" value="1"/>
</dbReference>